<organism evidence="2 3">
    <name type="scientific">Orbilia javanica</name>
    <dbReference type="NCBI Taxonomy" id="47235"/>
    <lineage>
        <taxon>Eukaryota</taxon>
        <taxon>Fungi</taxon>
        <taxon>Dikarya</taxon>
        <taxon>Ascomycota</taxon>
        <taxon>Pezizomycotina</taxon>
        <taxon>Orbiliomycetes</taxon>
        <taxon>Orbiliales</taxon>
        <taxon>Orbiliaceae</taxon>
        <taxon>Orbilia</taxon>
    </lineage>
</organism>
<dbReference type="Proteomes" id="UP001313282">
    <property type="component" value="Unassembled WGS sequence"/>
</dbReference>
<name>A0AAN8MH15_9PEZI</name>
<dbReference type="AlphaFoldDB" id="A0AAN8MH15"/>
<comment type="caution">
    <text evidence="2">The sequence shown here is derived from an EMBL/GenBank/DDBJ whole genome shotgun (WGS) entry which is preliminary data.</text>
</comment>
<sequence length="197" mass="21695">MHISSIYTSLLLLSVIPFTLANGGYGIRRHTPNLQTCKAKTIYRTETEIEIKVKTVVRNKTVTKNNIVTQNKVVTKTIEGKGAGTATVTTTMKVTQAPAGQVGEEAPSNCPPVVVHTSKVCPDREPCPEEKRCVRKRDIPVLEFGCECLGKRPRTVTVDQGCPNECCDLGVYDVYNFVDRNCRYVVSYNEKSVAPAS</sequence>
<protein>
    <submittedName>
        <fullName evidence="2">Uncharacterized protein</fullName>
    </submittedName>
</protein>
<keyword evidence="1" id="KW-0732">Signal</keyword>
<feature type="chain" id="PRO_5043051267" evidence="1">
    <location>
        <begin position="22"/>
        <end position="197"/>
    </location>
</feature>
<keyword evidence="3" id="KW-1185">Reference proteome</keyword>
<proteinExistence type="predicted"/>
<evidence type="ECO:0000313" key="3">
    <source>
        <dbReference type="Proteomes" id="UP001313282"/>
    </source>
</evidence>
<accession>A0AAN8MH15</accession>
<dbReference type="EMBL" id="JAVHNR010000011">
    <property type="protein sequence ID" value="KAK6330896.1"/>
    <property type="molecule type" value="Genomic_DNA"/>
</dbReference>
<reference evidence="2 3" key="1">
    <citation type="submission" date="2019-10" db="EMBL/GenBank/DDBJ databases">
        <authorList>
            <person name="Palmer J.M."/>
        </authorList>
    </citation>
    <scope>NUCLEOTIDE SEQUENCE [LARGE SCALE GENOMIC DNA]</scope>
    <source>
        <strain evidence="2 3">TWF718</strain>
    </source>
</reference>
<gene>
    <name evidence="2" type="ORF">TWF718_003094</name>
</gene>
<evidence type="ECO:0000256" key="1">
    <source>
        <dbReference type="SAM" id="SignalP"/>
    </source>
</evidence>
<evidence type="ECO:0000313" key="2">
    <source>
        <dbReference type="EMBL" id="KAK6330896.1"/>
    </source>
</evidence>
<feature type="signal peptide" evidence="1">
    <location>
        <begin position="1"/>
        <end position="21"/>
    </location>
</feature>